<keyword evidence="2" id="KW-1185">Reference proteome</keyword>
<evidence type="ECO:0000313" key="2">
    <source>
        <dbReference type="Proteomes" id="UP001478817"/>
    </source>
</evidence>
<proteinExistence type="predicted"/>
<dbReference type="RefSeq" id="WP_349182097.1">
    <property type="nucleotide sequence ID" value="NZ_JBBNGS010000006.1"/>
</dbReference>
<comment type="caution">
    <text evidence="1">The sequence shown here is derived from an EMBL/GenBank/DDBJ whole genome shotgun (WGS) entry which is preliminary data.</text>
</comment>
<dbReference type="PANTHER" id="PTHR36454:SF1">
    <property type="entry name" value="DUF1015 DOMAIN-CONTAINING PROTEIN"/>
    <property type="match status" value="1"/>
</dbReference>
<sequence length="430" mass="47049">MHAEPFACYRPAPESAAEFAALPYDVFDREGAAGYVNEHPRSFLAIDRPETGFSPDHDMYADDVYAHAAELLHKRVADGTLVRDGRPCYYLYRLEQGGREQTGIVAACSLDDYSNGVIRRHESTRRAKEEDRIRHIRATGCQTGPIFLAYRNNPALEALVEAAKGAEPLYDFTDGEGVRQTVWRVARPAAVEAFQMMLAYIPRAYIADGHHRAASAARVCQEMRTEEGREHTGREAYNYLLCVLFPASQLTVLPYERVVADAAGMGEDELVAAVAAAGFEVGPRREEPVEPGERGTFGMYAFGAWRELHFVDGDAVAADPVARLDASVLQDRVLGPVLGIGDPREDPRVSFVGGAAGLGELERRAGSTGVAFSLHATSVDELMAVADAGLLMPPKSTWFEPKLRSGLFIRRIANKNTVIDGVGRPAPRED</sequence>
<dbReference type="EMBL" id="JBBNGS010000006">
    <property type="protein sequence ID" value="MEQ2637552.1"/>
    <property type="molecule type" value="Genomic_DNA"/>
</dbReference>
<protein>
    <submittedName>
        <fullName evidence="1">DUF1015 domain-containing protein</fullName>
    </submittedName>
</protein>
<dbReference type="PANTHER" id="PTHR36454">
    <property type="entry name" value="LMO2823 PROTEIN"/>
    <property type="match status" value="1"/>
</dbReference>
<dbReference type="Pfam" id="PF06245">
    <property type="entry name" value="DUF1015"/>
    <property type="match status" value="1"/>
</dbReference>
<reference evidence="1 2" key="1">
    <citation type="submission" date="2024-04" db="EMBL/GenBank/DDBJ databases">
        <title>Human intestinal bacterial collection.</title>
        <authorList>
            <person name="Pauvert C."/>
            <person name="Hitch T.C.A."/>
            <person name="Clavel T."/>
        </authorList>
    </citation>
    <scope>NUCLEOTIDE SEQUENCE [LARGE SCALE GENOMIC DNA]</scope>
    <source>
        <strain evidence="1 2">CLA-AA-H197</strain>
    </source>
</reference>
<dbReference type="PIRSF" id="PIRSF033563">
    <property type="entry name" value="UCP033563"/>
    <property type="match status" value="1"/>
</dbReference>
<organism evidence="1 2">
    <name type="scientific">Paratractidigestivibacter faecalis</name>
    <dbReference type="NCBI Taxonomy" id="2292441"/>
    <lineage>
        <taxon>Bacteria</taxon>
        <taxon>Bacillati</taxon>
        <taxon>Actinomycetota</taxon>
        <taxon>Coriobacteriia</taxon>
        <taxon>Coriobacteriales</taxon>
        <taxon>Atopobiaceae</taxon>
        <taxon>Paratractidigestivibacter</taxon>
    </lineage>
</organism>
<evidence type="ECO:0000313" key="1">
    <source>
        <dbReference type="EMBL" id="MEQ2637552.1"/>
    </source>
</evidence>
<name>A0ABV1IF80_9ACTN</name>
<accession>A0ABV1IF80</accession>
<gene>
    <name evidence="1" type="ORF">AAAT05_04255</name>
</gene>
<dbReference type="Proteomes" id="UP001478817">
    <property type="component" value="Unassembled WGS sequence"/>
</dbReference>
<dbReference type="InterPro" id="IPR008323">
    <property type="entry name" value="UCP033563"/>
</dbReference>